<sequence length="100" mass="11395">MWIKKMTIKYCMKSGLLKFQNGTGNKKSQINLFESLTETSKAISIKGTISASQEFLAVQVDSIPPNTKPVERVFNYLGIHKFASLSEDDNKRIWPLISKW</sequence>
<evidence type="ECO:0000313" key="2">
    <source>
        <dbReference type="Proteomes" id="UP000613452"/>
    </source>
</evidence>
<comment type="caution">
    <text evidence="1">The sequence shown here is derived from an EMBL/GenBank/DDBJ whole genome shotgun (WGS) entry which is preliminary data.</text>
</comment>
<dbReference type="AlphaFoldDB" id="A0ABD4LFJ2"/>
<reference evidence="1 2" key="1">
    <citation type="submission" date="2020-12" db="EMBL/GenBank/DDBJ databases">
        <title>Genome assembly for a thermostable protease producing Bacillus cereus MAKP1 strain isolated from chicken gut.</title>
        <authorList>
            <person name="Malaviya A."/>
        </authorList>
    </citation>
    <scope>NUCLEOTIDE SEQUENCE [LARGE SCALE GENOMIC DNA]</scope>
    <source>
        <strain evidence="1 2">MAKP1</strain>
    </source>
</reference>
<dbReference type="EMBL" id="JAEFBZ010000001">
    <property type="protein sequence ID" value="MBK1608559.1"/>
    <property type="molecule type" value="Genomic_DNA"/>
</dbReference>
<dbReference type="GeneID" id="92801949"/>
<dbReference type="GO" id="GO:0016874">
    <property type="term" value="F:ligase activity"/>
    <property type="evidence" value="ECO:0007669"/>
    <property type="project" value="UniProtKB-KW"/>
</dbReference>
<proteinExistence type="predicted"/>
<keyword evidence="1" id="KW-0436">Ligase</keyword>
<name>A0ABD4LFJ2_BACCE</name>
<protein>
    <submittedName>
        <fullName evidence="1">UDP-N-acetylmuramoylalanyl-D-glutamate--2, 6-diaminopimelate ligase</fullName>
    </submittedName>
</protein>
<accession>A0ABD4LFJ2</accession>
<gene>
    <name evidence="1" type="ORF">JCR31_11620</name>
</gene>
<dbReference type="Proteomes" id="UP000613452">
    <property type="component" value="Unassembled WGS sequence"/>
</dbReference>
<evidence type="ECO:0000313" key="1">
    <source>
        <dbReference type="EMBL" id="MBK1608559.1"/>
    </source>
</evidence>
<organism evidence="1 2">
    <name type="scientific">Bacillus cereus</name>
    <dbReference type="NCBI Taxonomy" id="1396"/>
    <lineage>
        <taxon>Bacteria</taxon>
        <taxon>Bacillati</taxon>
        <taxon>Bacillota</taxon>
        <taxon>Bacilli</taxon>
        <taxon>Bacillales</taxon>
        <taxon>Bacillaceae</taxon>
        <taxon>Bacillus</taxon>
        <taxon>Bacillus cereus group</taxon>
    </lineage>
</organism>
<dbReference type="RefSeq" id="WP_000264858.1">
    <property type="nucleotide sequence ID" value="NZ_AP022908.1"/>
</dbReference>